<evidence type="ECO:0000313" key="1">
    <source>
        <dbReference type="Proteomes" id="UP000887580"/>
    </source>
</evidence>
<proteinExistence type="predicted"/>
<reference evidence="2" key="1">
    <citation type="submission" date="2022-11" db="UniProtKB">
        <authorList>
            <consortium name="WormBaseParasite"/>
        </authorList>
    </citation>
    <scope>IDENTIFICATION</scope>
</reference>
<dbReference type="Proteomes" id="UP000887580">
    <property type="component" value="Unplaced"/>
</dbReference>
<name>A0AC35GYP5_9BILA</name>
<organism evidence="1 2">
    <name type="scientific">Panagrolaimus sp. PS1159</name>
    <dbReference type="NCBI Taxonomy" id="55785"/>
    <lineage>
        <taxon>Eukaryota</taxon>
        <taxon>Metazoa</taxon>
        <taxon>Ecdysozoa</taxon>
        <taxon>Nematoda</taxon>
        <taxon>Chromadorea</taxon>
        <taxon>Rhabditida</taxon>
        <taxon>Tylenchina</taxon>
        <taxon>Panagrolaimomorpha</taxon>
        <taxon>Panagrolaimoidea</taxon>
        <taxon>Panagrolaimidae</taxon>
        <taxon>Panagrolaimus</taxon>
    </lineage>
</organism>
<sequence length="216" mass="24878">MLDFQNSQTKNDLKPWNKAAEVSPLMSMHGKNLYDPDEEKHQKQQKNKNSSTNNSTLSLHIAAVEDSIEAKMFGEIKGGLKEMSLVKKQHNLKQIFHDSKSIIQNPFEFPRQQESDAGGPPEVAQYRASQRLLNPNELHALSPEEMEIRLRDETKELFSPLIDDFVENNKKGLIKTKEAFDHIVNVLKQAEQDEKFSRAQKNDYKFVHRFVVCVNS</sequence>
<protein>
    <submittedName>
        <fullName evidence="2">Uncharacterized protein</fullName>
    </submittedName>
</protein>
<dbReference type="WBParaSite" id="PS1159_v2.g9926.t1">
    <property type="protein sequence ID" value="PS1159_v2.g9926.t1"/>
    <property type="gene ID" value="PS1159_v2.g9926"/>
</dbReference>
<evidence type="ECO:0000313" key="2">
    <source>
        <dbReference type="WBParaSite" id="PS1159_v2.g9926.t1"/>
    </source>
</evidence>
<accession>A0AC35GYP5</accession>